<dbReference type="InterPro" id="IPR001977">
    <property type="entry name" value="Depp_CoAkinase"/>
</dbReference>
<comment type="caution">
    <text evidence="4">The sequence shown here is derived from an EMBL/GenBank/DDBJ whole genome shotgun (WGS) entry which is preliminary data.</text>
</comment>
<evidence type="ECO:0000313" key="4">
    <source>
        <dbReference type="EMBL" id="KAF6198251.1"/>
    </source>
</evidence>
<keyword evidence="1" id="KW-0547">Nucleotide-binding</keyword>
<dbReference type="EMBL" id="WIXP02000016">
    <property type="protein sequence ID" value="KAF6198251.1"/>
    <property type="molecule type" value="Genomic_DNA"/>
</dbReference>
<evidence type="ECO:0000256" key="2">
    <source>
        <dbReference type="ARBA" id="ARBA00022840"/>
    </source>
</evidence>
<dbReference type="HAMAP" id="MF_00376">
    <property type="entry name" value="Dephospho_CoA_kinase"/>
    <property type="match status" value="1"/>
</dbReference>
<dbReference type="GO" id="GO:0004140">
    <property type="term" value="F:dephospho-CoA kinase activity"/>
    <property type="evidence" value="ECO:0007669"/>
    <property type="project" value="InterPro"/>
</dbReference>
<keyword evidence="2" id="KW-0067">ATP-binding</keyword>
<dbReference type="AlphaFoldDB" id="A0A8S9WQ36"/>
<dbReference type="InterPro" id="IPR027417">
    <property type="entry name" value="P-loop_NTPase"/>
</dbReference>
<feature type="transmembrane region" description="Helical" evidence="3">
    <location>
        <begin position="232"/>
        <end position="251"/>
    </location>
</feature>
<dbReference type="GO" id="GO:0015937">
    <property type="term" value="P:coenzyme A biosynthetic process"/>
    <property type="evidence" value="ECO:0007669"/>
    <property type="project" value="InterPro"/>
</dbReference>
<evidence type="ECO:0000256" key="3">
    <source>
        <dbReference type="SAM" id="Phobius"/>
    </source>
</evidence>
<proteinExistence type="inferred from homology"/>
<keyword evidence="3" id="KW-1133">Transmembrane helix</keyword>
<name>A0A8S9WQ36_APOLU</name>
<dbReference type="OrthoDB" id="247245at2759"/>
<keyword evidence="5" id="KW-1185">Reference proteome</keyword>
<dbReference type="GO" id="GO:0005524">
    <property type="term" value="F:ATP binding"/>
    <property type="evidence" value="ECO:0007669"/>
    <property type="project" value="UniProtKB-KW"/>
</dbReference>
<gene>
    <name evidence="4" type="ORF">GE061_007998</name>
</gene>
<dbReference type="Proteomes" id="UP000466442">
    <property type="component" value="Linkage Group LG16"/>
</dbReference>
<accession>A0A8S9WQ36</accession>
<reference evidence="4" key="1">
    <citation type="journal article" date="2021" name="Mol. Ecol. Resour.">
        <title>Apolygus lucorum genome provides insights into omnivorousness and mesophyll feeding.</title>
        <authorList>
            <person name="Liu Y."/>
            <person name="Liu H."/>
            <person name="Wang H."/>
            <person name="Huang T."/>
            <person name="Liu B."/>
            <person name="Yang B."/>
            <person name="Yin L."/>
            <person name="Li B."/>
            <person name="Zhang Y."/>
            <person name="Zhang S."/>
            <person name="Jiang F."/>
            <person name="Zhang X."/>
            <person name="Ren Y."/>
            <person name="Wang B."/>
            <person name="Wang S."/>
            <person name="Lu Y."/>
            <person name="Wu K."/>
            <person name="Fan W."/>
            <person name="Wang G."/>
        </authorList>
    </citation>
    <scope>NUCLEOTIDE SEQUENCE</scope>
    <source>
        <strain evidence="4">12Hb</strain>
    </source>
</reference>
<evidence type="ECO:0008006" key="6">
    <source>
        <dbReference type="Google" id="ProtNLM"/>
    </source>
</evidence>
<dbReference type="PANTHER" id="PTHR10695:SF46">
    <property type="entry name" value="BIFUNCTIONAL COENZYME A SYNTHASE-RELATED"/>
    <property type="match status" value="1"/>
</dbReference>
<keyword evidence="3" id="KW-0472">Membrane</keyword>
<dbReference type="PANTHER" id="PTHR10695">
    <property type="entry name" value="DEPHOSPHO-COA KINASE-RELATED"/>
    <property type="match status" value="1"/>
</dbReference>
<dbReference type="Pfam" id="PF01121">
    <property type="entry name" value="CoaE"/>
    <property type="match status" value="1"/>
</dbReference>
<dbReference type="NCBIfam" id="TIGR00152">
    <property type="entry name" value="dephospho-CoA kinase"/>
    <property type="match status" value="1"/>
</dbReference>
<dbReference type="Gene3D" id="3.40.50.300">
    <property type="entry name" value="P-loop containing nucleotide triphosphate hydrolases"/>
    <property type="match status" value="1"/>
</dbReference>
<sequence>MGFFSEIDLSLFLFPHGCPSDRGVRTSAVSKFSKSEALDRRSTDQASPISRTNFNACAVQITLVEPGKPAWRKIKFFFGEEVLKEHGEIDRQRLGQIVFEDVEKRRKLNHIVHPEIYKEIFWVVCGYFLKGYSFVVLDLPLLFEHGAVNCYMHKIIVVTCDKEQQIQRVMTRDNADETYAKARIGSQWPIEEKAKRANFVVDNSGSLEETEEQVEKMVRILKDDKFHIRLRVFIVLGSTLILGSIYLFLFAR</sequence>
<dbReference type="SUPFAM" id="SSF52540">
    <property type="entry name" value="P-loop containing nucleoside triphosphate hydrolases"/>
    <property type="match status" value="1"/>
</dbReference>
<organism evidence="4 5">
    <name type="scientific">Apolygus lucorum</name>
    <name type="common">Small green plant bug</name>
    <name type="synonym">Lygocoris lucorum</name>
    <dbReference type="NCBI Taxonomy" id="248454"/>
    <lineage>
        <taxon>Eukaryota</taxon>
        <taxon>Metazoa</taxon>
        <taxon>Ecdysozoa</taxon>
        <taxon>Arthropoda</taxon>
        <taxon>Hexapoda</taxon>
        <taxon>Insecta</taxon>
        <taxon>Pterygota</taxon>
        <taxon>Neoptera</taxon>
        <taxon>Paraneoptera</taxon>
        <taxon>Hemiptera</taxon>
        <taxon>Heteroptera</taxon>
        <taxon>Panheteroptera</taxon>
        <taxon>Cimicomorpha</taxon>
        <taxon>Miridae</taxon>
        <taxon>Mirini</taxon>
        <taxon>Apolygus</taxon>
    </lineage>
</organism>
<dbReference type="CDD" id="cd02022">
    <property type="entry name" value="DPCK"/>
    <property type="match status" value="1"/>
</dbReference>
<keyword evidence="3" id="KW-0812">Transmembrane</keyword>
<evidence type="ECO:0000256" key="1">
    <source>
        <dbReference type="ARBA" id="ARBA00022741"/>
    </source>
</evidence>
<protein>
    <recommendedName>
        <fullName evidence="6">Dephospho-CoA kinase domain-containing protein</fullName>
    </recommendedName>
</protein>
<evidence type="ECO:0000313" key="5">
    <source>
        <dbReference type="Proteomes" id="UP000466442"/>
    </source>
</evidence>
<dbReference type="PROSITE" id="PS51219">
    <property type="entry name" value="DPCK"/>
    <property type="match status" value="1"/>
</dbReference>